<dbReference type="AlphaFoldDB" id="A0A9N9GX55"/>
<reference evidence="2" key="1">
    <citation type="submission" date="2021-06" db="EMBL/GenBank/DDBJ databases">
        <authorList>
            <person name="Kallberg Y."/>
            <person name="Tangrot J."/>
            <person name="Rosling A."/>
        </authorList>
    </citation>
    <scope>NUCLEOTIDE SEQUENCE</scope>
    <source>
        <strain evidence="2">87-6 pot B 2015</strain>
    </source>
</reference>
<gene>
    <name evidence="2" type="ORF">FMOSSE_LOCUS10593</name>
</gene>
<comment type="caution">
    <text evidence="2">The sequence shown here is derived from an EMBL/GenBank/DDBJ whole genome shotgun (WGS) entry which is preliminary data.</text>
</comment>
<sequence length="69" mass="7801">TPISRLLIKLFDERHLTQSIINENDVLEEPIDDDDVGGDFGGNFDNSKDSDSNSSTEDDERDIRNNAEF</sequence>
<dbReference type="EMBL" id="CAJVPP010003592">
    <property type="protein sequence ID" value="CAG8633144.1"/>
    <property type="molecule type" value="Genomic_DNA"/>
</dbReference>
<organism evidence="2 3">
    <name type="scientific">Funneliformis mosseae</name>
    <name type="common">Endomycorrhizal fungus</name>
    <name type="synonym">Glomus mosseae</name>
    <dbReference type="NCBI Taxonomy" id="27381"/>
    <lineage>
        <taxon>Eukaryota</taxon>
        <taxon>Fungi</taxon>
        <taxon>Fungi incertae sedis</taxon>
        <taxon>Mucoromycota</taxon>
        <taxon>Glomeromycotina</taxon>
        <taxon>Glomeromycetes</taxon>
        <taxon>Glomerales</taxon>
        <taxon>Glomeraceae</taxon>
        <taxon>Funneliformis</taxon>
    </lineage>
</organism>
<name>A0A9N9GX55_FUNMO</name>
<evidence type="ECO:0000313" key="3">
    <source>
        <dbReference type="Proteomes" id="UP000789375"/>
    </source>
</evidence>
<keyword evidence="3" id="KW-1185">Reference proteome</keyword>
<dbReference type="Proteomes" id="UP000789375">
    <property type="component" value="Unassembled WGS sequence"/>
</dbReference>
<evidence type="ECO:0000256" key="1">
    <source>
        <dbReference type="SAM" id="MobiDB-lite"/>
    </source>
</evidence>
<feature type="region of interest" description="Disordered" evidence="1">
    <location>
        <begin position="23"/>
        <end position="69"/>
    </location>
</feature>
<evidence type="ECO:0000313" key="2">
    <source>
        <dbReference type="EMBL" id="CAG8633144.1"/>
    </source>
</evidence>
<feature type="non-terminal residue" evidence="2">
    <location>
        <position position="69"/>
    </location>
</feature>
<accession>A0A9N9GX55</accession>
<feature type="compositionally biased region" description="Acidic residues" evidence="1">
    <location>
        <begin position="25"/>
        <end position="37"/>
    </location>
</feature>
<protein>
    <submittedName>
        <fullName evidence="2">13346_t:CDS:1</fullName>
    </submittedName>
</protein>
<proteinExistence type="predicted"/>